<reference evidence="1 2" key="1">
    <citation type="journal article" date="2022" name="Hortic Res">
        <title>A haplotype resolved chromosomal level avocado genome allows analysis of novel avocado genes.</title>
        <authorList>
            <person name="Nath O."/>
            <person name="Fletcher S.J."/>
            <person name="Hayward A."/>
            <person name="Shaw L.M."/>
            <person name="Masouleh A.K."/>
            <person name="Furtado A."/>
            <person name="Henry R.J."/>
            <person name="Mitter N."/>
        </authorList>
    </citation>
    <scope>NUCLEOTIDE SEQUENCE [LARGE SCALE GENOMIC DNA]</scope>
    <source>
        <strain evidence="2">cv. Hass</strain>
    </source>
</reference>
<accession>A0ACC2KRY1</accession>
<dbReference type="Proteomes" id="UP001234297">
    <property type="component" value="Chromosome 11"/>
</dbReference>
<dbReference type="EMBL" id="CM056819">
    <property type="protein sequence ID" value="KAJ8623940.1"/>
    <property type="molecule type" value="Genomic_DNA"/>
</dbReference>
<evidence type="ECO:0000313" key="1">
    <source>
        <dbReference type="EMBL" id="KAJ8623940.1"/>
    </source>
</evidence>
<comment type="caution">
    <text evidence="1">The sequence shown here is derived from an EMBL/GenBank/DDBJ whole genome shotgun (WGS) entry which is preliminary data.</text>
</comment>
<keyword evidence="2" id="KW-1185">Reference proteome</keyword>
<organism evidence="1 2">
    <name type="scientific">Persea americana</name>
    <name type="common">Avocado</name>
    <dbReference type="NCBI Taxonomy" id="3435"/>
    <lineage>
        <taxon>Eukaryota</taxon>
        <taxon>Viridiplantae</taxon>
        <taxon>Streptophyta</taxon>
        <taxon>Embryophyta</taxon>
        <taxon>Tracheophyta</taxon>
        <taxon>Spermatophyta</taxon>
        <taxon>Magnoliopsida</taxon>
        <taxon>Magnoliidae</taxon>
        <taxon>Laurales</taxon>
        <taxon>Lauraceae</taxon>
        <taxon>Persea</taxon>
    </lineage>
</organism>
<sequence>MVVLRGVAGGGVEDVGETKREKKSEEAALHERRRKMAALHLVVVRWSLLVGDYCPTAVLYEGKEVEKSWRVSTNYQLECPGRN</sequence>
<gene>
    <name evidence="1" type="ORF">MRB53_032470</name>
</gene>
<name>A0ACC2KRY1_PERAE</name>
<protein>
    <submittedName>
        <fullName evidence="1">Uncharacterized protein</fullName>
    </submittedName>
</protein>
<evidence type="ECO:0000313" key="2">
    <source>
        <dbReference type="Proteomes" id="UP001234297"/>
    </source>
</evidence>
<proteinExistence type="predicted"/>